<dbReference type="Proteomes" id="UP000596099">
    <property type="component" value="Plasmid pHB5018c"/>
</dbReference>
<name>A0A7R7YJN1_THETH</name>
<gene>
    <name evidence="1" type="ORF">TthHB5018_c24720</name>
</gene>
<sequence>MRPQERPLADASGFLGLVPQTASALEEAARRLGENAEALLSRVNRSVEVRGPDRRRKAG</sequence>
<dbReference type="RefSeq" id="WP_201351610.1">
    <property type="nucleotide sequence ID" value="NZ_AP024272.1"/>
</dbReference>
<accession>A0A7R7YJN1</accession>
<reference evidence="2" key="1">
    <citation type="submission" date="2021-01" db="EMBL/GenBank/DDBJ databases">
        <title>Complete Genome Sequence of Thermus thermophilus Strain HB5018, Isolated from Mine Onsen Hot Spring.</title>
        <authorList>
            <person name="Miyazaki K."/>
            <person name="Moriya T."/>
            <person name="Nemoto N."/>
            <person name="Oshima T."/>
            <person name="Yura K."/>
            <person name="Bessho Y."/>
        </authorList>
    </citation>
    <scope>NUCLEOTIDE SEQUENCE [LARGE SCALE GENOMIC DNA]</scope>
    <source>
        <strain evidence="2">HB5018</strain>
        <plasmid evidence="2">pHB5018c</plasmid>
    </source>
</reference>
<geneLocation type="plasmid" evidence="1 2">
    <name>pHB5018c</name>
</geneLocation>
<organism evidence="1 2">
    <name type="scientific">Thermus thermophilus</name>
    <dbReference type="NCBI Taxonomy" id="274"/>
    <lineage>
        <taxon>Bacteria</taxon>
        <taxon>Thermotogati</taxon>
        <taxon>Deinococcota</taxon>
        <taxon>Deinococci</taxon>
        <taxon>Thermales</taxon>
        <taxon>Thermaceae</taxon>
        <taxon>Thermus</taxon>
    </lineage>
</organism>
<keyword evidence="1" id="KW-0614">Plasmid</keyword>
<protein>
    <submittedName>
        <fullName evidence="1">Uncharacterized protein</fullName>
    </submittedName>
</protein>
<evidence type="ECO:0000313" key="1">
    <source>
        <dbReference type="EMBL" id="BCP67538.1"/>
    </source>
</evidence>
<evidence type="ECO:0000313" key="2">
    <source>
        <dbReference type="Proteomes" id="UP000596099"/>
    </source>
</evidence>
<dbReference type="AlphaFoldDB" id="A0A7R7YJN1"/>
<dbReference type="EMBL" id="AP024272">
    <property type="protein sequence ID" value="BCP67538.1"/>
    <property type="molecule type" value="Genomic_DNA"/>
</dbReference>
<proteinExistence type="predicted"/>